<dbReference type="PANTHER" id="PTHR47148">
    <property type="entry name" value="CYTOCHROME C OXIDASE ASSEMBLY FACTOR 1 HOMOLOG"/>
    <property type="match status" value="1"/>
</dbReference>
<dbReference type="GO" id="GO:0032981">
    <property type="term" value="P:mitochondrial respiratory chain complex I assembly"/>
    <property type="evidence" value="ECO:0007669"/>
    <property type="project" value="TreeGrafter"/>
</dbReference>
<evidence type="ECO:0000313" key="3">
    <source>
        <dbReference type="EMBL" id="CAI2767364.1"/>
    </source>
</evidence>
<name>A0A9W4THI7_9FLAO</name>
<dbReference type="KEGG" id="fcs:TRV642_2495"/>
<keyword evidence="1" id="KW-0812">Transmembrane</keyword>
<reference evidence="3" key="2">
    <citation type="submission" date="2022-09" db="EMBL/GenBank/DDBJ databases">
        <authorList>
            <person name="Duchaud E."/>
        </authorList>
    </citation>
    <scope>NUCLEOTIDE SEQUENCE</scope>
    <source>
        <strain evidence="3">TRV642</strain>
    </source>
</reference>
<reference evidence="2 4" key="1">
    <citation type="submission" date="2020-02" db="EMBL/GenBank/DDBJ databases">
        <authorList>
            <person name="Criscuolo A."/>
        </authorList>
    </citation>
    <scope>NUCLEOTIDE SEQUENCE [LARGE SCALE GENOMIC DNA]</scope>
    <source>
        <strain evidence="2">CECT7796</strain>
    </source>
</reference>
<gene>
    <name evidence="2" type="ORF">FLACOL7796_04117</name>
    <name evidence="3" type="ORF">TRV642_2495</name>
</gene>
<keyword evidence="1" id="KW-1133">Transmembrane helix</keyword>
<dbReference type="Pfam" id="PF08695">
    <property type="entry name" value="Coa1"/>
    <property type="match status" value="1"/>
</dbReference>
<feature type="transmembrane region" description="Helical" evidence="1">
    <location>
        <begin position="20"/>
        <end position="43"/>
    </location>
</feature>
<dbReference type="AlphaFoldDB" id="A0A9W4THI7"/>
<dbReference type="EMBL" id="OX336425">
    <property type="protein sequence ID" value="CAI2767364.1"/>
    <property type="molecule type" value="Genomic_DNA"/>
</dbReference>
<evidence type="ECO:0000256" key="1">
    <source>
        <dbReference type="SAM" id="Phobius"/>
    </source>
</evidence>
<dbReference type="PANTHER" id="PTHR47148:SF1">
    <property type="entry name" value="CYTOCHROME C OXIDASE ASSEMBLY FACTOR 1 HOMOLOG"/>
    <property type="match status" value="1"/>
</dbReference>
<dbReference type="Proteomes" id="UP000474567">
    <property type="component" value="Unassembled WGS sequence"/>
</dbReference>
<dbReference type="RefSeq" id="WP_173967941.1">
    <property type="nucleotide sequence ID" value="NZ_CADCST010000127.1"/>
</dbReference>
<protein>
    <recommendedName>
        <fullName evidence="6">Cytochrome oxidase complex assembly protein 1</fullName>
    </recommendedName>
</protein>
<accession>A0A9W4THI7</accession>
<sequence length="139" mass="15776">MEDDYTEVRKSWWDRNWKWFVPTGCLSLLVLFGLFLTGLFFGITSMLKESDSYKAAMNEAQHNTIVLEKLGSPIEDNGIASGSVNSTNSIEHCNLQIPIRGSKSRGTLFVVGTKNGTWKYDEMSLYVEDTKEKIDLLKK</sequence>
<evidence type="ECO:0008006" key="6">
    <source>
        <dbReference type="Google" id="ProtNLM"/>
    </source>
</evidence>
<evidence type="ECO:0000313" key="2">
    <source>
        <dbReference type="EMBL" id="CAA9202143.1"/>
    </source>
</evidence>
<keyword evidence="1" id="KW-0472">Membrane</keyword>
<proteinExistence type="predicted"/>
<evidence type="ECO:0000313" key="4">
    <source>
        <dbReference type="Proteomes" id="UP000474567"/>
    </source>
</evidence>
<organism evidence="3 5">
    <name type="scientific">Flavobacterium collinsii</name>
    <dbReference type="NCBI Taxonomy" id="1114861"/>
    <lineage>
        <taxon>Bacteria</taxon>
        <taxon>Pseudomonadati</taxon>
        <taxon>Bacteroidota</taxon>
        <taxon>Flavobacteriia</taxon>
        <taxon>Flavobacteriales</taxon>
        <taxon>Flavobacteriaceae</taxon>
        <taxon>Flavobacterium</taxon>
    </lineage>
</organism>
<evidence type="ECO:0000313" key="5">
    <source>
        <dbReference type="Proteomes" id="UP001152749"/>
    </source>
</evidence>
<dbReference type="EMBL" id="CADCST010000127">
    <property type="protein sequence ID" value="CAA9202143.1"/>
    <property type="molecule type" value="Genomic_DNA"/>
</dbReference>
<dbReference type="Proteomes" id="UP001152749">
    <property type="component" value="Chromosome"/>
</dbReference>
<keyword evidence="4" id="KW-1185">Reference proteome</keyword>
<dbReference type="InterPro" id="IPR014807">
    <property type="entry name" value="Coa1"/>
</dbReference>